<sequence>MVFAHNPKGQRRSSLQLQRAFGSYKHFAFQVFDGPVAQSLIFWGPLSFQACTHGSFESPYCLLLRKS</sequence>
<proteinExistence type="predicted"/>
<dbReference type="AlphaFoldDB" id="A0AAD4V840"/>
<evidence type="ECO:0000313" key="2">
    <source>
        <dbReference type="Proteomes" id="UP001054821"/>
    </source>
</evidence>
<reference evidence="1 2" key="1">
    <citation type="journal article" date="2022" name="G3 (Bethesda)">
        <title>Whole-genome sequence and methylome profiling of the almond [Prunus dulcis (Mill.) D.A. Webb] cultivar 'Nonpareil'.</title>
        <authorList>
            <person name="D'Amico-Willman K.M."/>
            <person name="Ouma W.Z."/>
            <person name="Meulia T."/>
            <person name="Sideli G.M."/>
            <person name="Gradziel T.M."/>
            <person name="Fresnedo-Ramirez J."/>
        </authorList>
    </citation>
    <scope>NUCLEOTIDE SEQUENCE [LARGE SCALE GENOMIC DNA]</scope>
    <source>
        <strain evidence="1">Clone GOH B32 T37-40</strain>
    </source>
</reference>
<dbReference type="Proteomes" id="UP001054821">
    <property type="component" value="Chromosome 7"/>
</dbReference>
<comment type="caution">
    <text evidence="1">The sequence shown here is derived from an EMBL/GenBank/DDBJ whole genome shotgun (WGS) entry which is preliminary data.</text>
</comment>
<accession>A0AAD4V840</accession>
<protein>
    <submittedName>
        <fullName evidence="1">Uncharacterized protein</fullName>
    </submittedName>
</protein>
<organism evidence="1 2">
    <name type="scientific">Prunus dulcis</name>
    <name type="common">Almond</name>
    <name type="synonym">Amygdalus dulcis</name>
    <dbReference type="NCBI Taxonomy" id="3755"/>
    <lineage>
        <taxon>Eukaryota</taxon>
        <taxon>Viridiplantae</taxon>
        <taxon>Streptophyta</taxon>
        <taxon>Embryophyta</taxon>
        <taxon>Tracheophyta</taxon>
        <taxon>Spermatophyta</taxon>
        <taxon>Magnoliopsida</taxon>
        <taxon>eudicotyledons</taxon>
        <taxon>Gunneridae</taxon>
        <taxon>Pentapetalae</taxon>
        <taxon>rosids</taxon>
        <taxon>fabids</taxon>
        <taxon>Rosales</taxon>
        <taxon>Rosaceae</taxon>
        <taxon>Amygdaloideae</taxon>
        <taxon>Amygdaleae</taxon>
        <taxon>Prunus</taxon>
    </lineage>
</organism>
<evidence type="ECO:0000313" key="1">
    <source>
        <dbReference type="EMBL" id="KAI5319081.1"/>
    </source>
</evidence>
<gene>
    <name evidence="1" type="ORF">L3X38_038789</name>
</gene>
<name>A0AAD4V840_PRUDU</name>
<keyword evidence="2" id="KW-1185">Reference proteome</keyword>
<dbReference type="EMBL" id="JAJFAZ020000007">
    <property type="protein sequence ID" value="KAI5319081.1"/>
    <property type="molecule type" value="Genomic_DNA"/>
</dbReference>